<reference evidence="4 5" key="1">
    <citation type="submission" date="2016-10" db="EMBL/GenBank/DDBJ databases">
        <authorList>
            <person name="de Groot N.N."/>
        </authorList>
    </citation>
    <scope>NUCLEOTIDE SEQUENCE [LARGE SCALE GENOMIC DNA]</scope>
    <source>
        <strain evidence="4 5">DSM 12271</strain>
    </source>
</reference>
<dbReference type="Pfam" id="PF00881">
    <property type="entry name" value="Nitroreductase"/>
    <property type="match status" value="1"/>
</dbReference>
<feature type="domain" description="Nitroreductase" evidence="3">
    <location>
        <begin position="7"/>
        <end position="178"/>
    </location>
</feature>
<dbReference type="Gene3D" id="3.40.109.10">
    <property type="entry name" value="NADH Oxidase"/>
    <property type="match status" value="1"/>
</dbReference>
<name>A0A1I0VSU2_9CLOT</name>
<dbReference type="PANTHER" id="PTHR43673">
    <property type="entry name" value="NAD(P)H NITROREDUCTASE YDGI-RELATED"/>
    <property type="match status" value="1"/>
</dbReference>
<dbReference type="RefSeq" id="WP_090038493.1">
    <property type="nucleotide sequence ID" value="NZ_FOKI01000003.1"/>
</dbReference>
<comment type="similarity">
    <text evidence="1">Belongs to the nitroreductase family.</text>
</comment>
<evidence type="ECO:0000256" key="2">
    <source>
        <dbReference type="ARBA" id="ARBA00023002"/>
    </source>
</evidence>
<dbReference type="EMBL" id="FOKI01000003">
    <property type="protein sequence ID" value="SFA79434.1"/>
    <property type="molecule type" value="Genomic_DNA"/>
</dbReference>
<dbReference type="InterPro" id="IPR029479">
    <property type="entry name" value="Nitroreductase"/>
</dbReference>
<proteinExistence type="inferred from homology"/>
<dbReference type="AlphaFoldDB" id="A0A1I0VSU2"/>
<evidence type="ECO:0000313" key="4">
    <source>
        <dbReference type="EMBL" id="SFA79434.1"/>
    </source>
</evidence>
<keyword evidence="5" id="KW-1185">Reference proteome</keyword>
<organism evidence="4 5">
    <name type="scientific">Clostridium frigidicarnis</name>
    <dbReference type="NCBI Taxonomy" id="84698"/>
    <lineage>
        <taxon>Bacteria</taxon>
        <taxon>Bacillati</taxon>
        <taxon>Bacillota</taxon>
        <taxon>Clostridia</taxon>
        <taxon>Eubacteriales</taxon>
        <taxon>Clostridiaceae</taxon>
        <taxon>Clostridium</taxon>
    </lineage>
</organism>
<dbReference type="PANTHER" id="PTHR43673:SF10">
    <property type="entry name" value="NADH DEHYDROGENASE_NAD(P)H NITROREDUCTASE XCC3605-RELATED"/>
    <property type="match status" value="1"/>
</dbReference>
<dbReference type="Proteomes" id="UP000198619">
    <property type="component" value="Unassembled WGS sequence"/>
</dbReference>
<evidence type="ECO:0000313" key="5">
    <source>
        <dbReference type="Proteomes" id="UP000198619"/>
    </source>
</evidence>
<dbReference type="SUPFAM" id="SSF55469">
    <property type="entry name" value="FMN-dependent nitroreductase-like"/>
    <property type="match status" value="1"/>
</dbReference>
<sequence>METIDAITKRRSIRKFIDKEIPIEIVEKILDSAIKAPSPKNRQPWKFIVITNKDKSSMIEAMQTGIENEKKLEGLLPNSLRFISGAEYTMKIMKQAPITILIFNTQENYLWDEQSIESKFFNTANIQSIGASIENMLLTATDLGIGSLWICDIFFAYREICQWLGEKQQLIAAISLGYADESPHPRPRKKFNDIVEWR</sequence>
<keyword evidence="2" id="KW-0560">Oxidoreductase</keyword>
<evidence type="ECO:0000256" key="1">
    <source>
        <dbReference type="ARBA" id="ARBA00007118"/>
    </source>
</evidence>
<dbReference type="InterPro" id="IPR000415">
    <property type="entry name" value="Nitroreductase-like"/>
</dbReference>
<dbReference type="STRING" id="84698.SAMN04488528_10034"/>
<dbReference type="CDD" id="cd02136">
    <property type="entry name" value="PnbA_NfnB-like"/>
    <property type="match status" value="1"/>
</dbReference>
<dbReference type="GO" id="GO:0016491">
    <property type="term" value="F:oxidoreductase activity"/>
    <property type="evidence" value="ECO:0007669"/>
    <property type="project" value="UniProtKB-KW"/>
</dbReference>
<accession>A0A1I0VSU2</accession>
<evidence type="ECO:0000259" key="3">
    <source>
        <dbReference type="Pfam" id="PF00881"/>
    </source>
</evidence>
<gene>
    <name evidence="4" type="ORF">SAMN04488528_10034</name>
</gene>
<protein>
    <submittedName>
        <fullName evidence="4">Nitroreductase</fullName>
    </submittedName>
</protein>
<dbReference type="OrthoDB" id="9812105at2"/>